<dbReference type="PANTHER" id="PTHR28080">
    <property type="entry name" value="PEROXISOMAL BIOGENESIS FACTOR 3"/>
    <property type="match status" value="1"/>
</dbReference>
<dbReference type="AlphaFoldDB" id="A0A1E4TXV5"/>
<dbReference type="EMBL" id="KV454012">
    <property type="protein sequence ID" value="ODV96559.1"/>
    <property type="molecule type" value="Genomic_DNA"/>
</dbReference>
<dbReference type="GO" id="GO:0030674">
    <property type="term" value="F:protein-macromolecule adaptor activity"/>
    <property type="evidence" value="ECO:0007669"/>
    <property type="project" value="TreeGrafter"/>
</dbReference>
<dbReference type="STRING" id="669874.A0A1E4TXV5"/>
<keyword evidence="7" id="KW-1185">Reference proteome</keyword>
<evidence type="ECO:0000256" key="4">
    <source>
        <dbReference type="ARBA" id="ARBA00032508"/>
    </source>
</evidence>
<evidence type="ECO:0000256" key="5">
    <source>
        <dbReference type="SAM" id="MobiDB-lite"/>
    </source>
</evidence>
<reference evidence="7" key="1">
    <citation type="submission" date="2016-05" db="EMBL/GenBank/DDBJ databases">
        <title>Comparative genomics of biotechnologically important yeasts.</title>
        <authorList>
            <consortium name="DOE Joint Genome Institute"/>
            <person name="Riley R."/>
            <person name="Haridas S."/>
            <person name="Wolfe K.H."/>
            <person name="Lopes M.R."/>
            <person name="Hittinger C.T."/>
            <person name="Goker M."/>
            <person name="Salamov A."/>
            <person name="Wisecaver J."/>
            <person name="Long T.M."/>
            <person name="Aerts A.L."/>
            <person name="Barry K."/>
            <person name="Choi C."/>
            <person name="Clum A."/>
            <person name="Coughlan A.Y."/>
            <person name="Deshpande S."/>
            <person name="Douglass A.P."/>
            <person name="Hanson S.J."/>
            <person name="Klenk H.-P."/>
            <person name="Labutti K."/>
            <person name="Lapidus A."/>
            <person name="Lindquist E."/>
            <person name="Lipzen A."/>
            <person name="Meier-Kolthoff J.P."/>
            <person name="Ohm R.A."/>
            <person name="Otillar R.P."/>
            <person name="Pangilinan J."/>
            <person name="Peng Y."/>
            <person name="Rokas A."/>
            <person name="Rosa C.A."/>
            <person name="Scheuner C."/>
            <person name="Sibirny A.A."/>
            <person name="Slot J.C."/>
            <person name="Stielow J.B."/>
            <person name="Sun H."/>
            <person name="Kurtzman C.P."/>
            <person name="Blackwell M."/>
            <person name="Grigoriev I.V."/>
            <person name="Jeffries T.W."/>
        </authorList>
    </citation>
    <scope>NUCLEOTIDE SEQUENCE [LARGE SCALE GENOMIC DNA]</scope>
    <source>
        <strain evidence="7">NRRL Y-2460</strain>
    </source>
</reference>
<gene>
    <name evidence="6" type="ORF">PACTADRAFT_48393</name>
</gene>
<accession>A0A1E4TXV5</accession>
<protein>
    <recommendedName>
        <fullName evidence="4">Peroxin-3</fullName>
    </recommendedName>
</protein>
<comment type="subcellular location">
    <subcellularLocation>
        <location evidence="1">Peroxisome membrane</location>
        <topology evidence="1">Single-pass membrane protein</topology>
    </subcellularLocation>
</comment>
<dbReference type="Pfam" id="PF04882">
    <property type="entry name" value="Peroxin-3"/>
    <property type="match status" value="1"/>
</dbReference>
<feature type="region of interest" description="Disordered" evidence="5">
    <location>
        <begin position="104"/>
        <end position="144"/>
    </location>
</feature>
<dbReference type="OrthoDB" id="45930at2759"/>
<dbReference type="GO" id="GO:0045046">
    <property type="term" value="P:protein import into peroxisome membrane"/>
    <property type="evidence" value="ECO:0007669"/>
    <property type="project" value="TreeGrafter"/>
</dbReference>
<dbReference type="GO" id="GO:0005778">
    <property type="term" value="C:peroxisomal membrane"/>
    <property type="evidence" value="ECO:0007669"/>
    <property type="project" value="UniProtKB-SubCell"/>
</dbReference>
<dbReference type="InterPro" id="IPR006966">
    <property type="entry name" value="Peroxin-3"/>
</dbReference>
<dbReference type="PANTHER" id="PTHR28080:SF1">
    <property type="entry name" value="PEROXISOMAL BIOGENESIS FACTOR 3"/>
    <property type="match status" value="1"/>
</dbReference>
<evidence type="ECO:0000256" key="1">
    <source>
        <dbReference type="ARBA" id="ARBA00004549"/>
    </source>
</evidence>
<proteinExistence type="inferred from homology"/>
<evidence type="ECO:0000313" key="6">
    <source>
        <dbReference type="EMBL" id="ODV96559.1"/>
    </source>
</evidence>
<dbReference type="Proteomes" id="UP000094236">
    <property type="component" value="Unassembled WGS sequence"/>
</dbReference>
<evidence type="ECO:0000256" key="3">
    <source>
        <dbReference type="ARBA" id="ARBA00023140"/>
    </source>
</evidence>
<evidence type="ECO:0000313" key="7">
    <source>
        <dbReference type="Proteomes" id="UP000094236"/>
    </source>
</evidence>
<feature type="compositionally biased region" description="Low complexity" evidence="5">
    <location>
        <begin position="110"/>
        <end position="144"/>
    </location>
</feature>
<keyword evidence="3" id="KW-0576">Peroxisome</keyword>
<comment type="similarity">
    <text evidence="2">Belongs to the peroxin-3 family.</text>
</comment>
<name>A0A1E4TXV5_PACTA</name>
<evidence type="ECO:0000256" key="2">
    <source>
        <dbReference type="ARBA" id="ARBA00008933"/>
    </source>
</evidence>
<sequence>MIGYLRSFFNRNKKKIIVTTTIASLVYIGTRYIQDKINEFQERVEEENFAKEQIKRRFQQTQKDCYLTFLSLIPVLNEPIFQDLPVEKITNELQLKRLERQLGNGGDNNVGGSSTINSDDLSSSQSGSGIKSVNNSNSNSNSKSKTQLWSDLKIVSIARFLSAIYAQSMLLVLIHIQLNILSRKAYLATAIDLASKTQGIPIRSSLEDEEELNFKDLEAEKKFLSLTYYLISDGYKKIVKECQIKVELIFKDINVRQELTIIDFFELIKKTAVSIKVDPNEVLGFAIDGNSEKLSPLSSLDINNNALNFNGNDKFEILKNELINYFNSSETLITIDHLFIGNIERIKNSLLSDNDATTNKKKLAALLVQLTKMTPNDDTQQLQAIDELNDLSASVYSNF</sequence>
<organism evidence="6 7">
    <name type="scientific">Pachysolen tannophilus NRRL Y-2460</name>
    <dbReference type="NCBI Taxonomy" id="669874"/>
    <lineage>
        <taxon>Eukaryota</taxon>
        <taxon>Fungi</taxon>
        <taxon>Dikarya</taxon>
        <taxon>Ascomycota</taxon>
        <taxon>Saccharomycotina</taxon>
        <taxon>Pichiomycetes</taxon>
        <taxon>Pachysolenaceae</taxon>
        <taxon>Pachysolen</taxon>
    </lineage>
</organism>